<dbReference type="InterPro" id="IPR008995">
    <property type="entry name" value="Mo/tungstate-bd_C_term_dom"/>
</dbReference>
<dbReference type="Pfam" id="PF08402">
    <property type="entry name" value="TOBE_2"/>
    <property type="match status" value="1"/>
</dbReference>
<comment type="caution">
    <text evidence="8">The sequence shown here is derived from an EMBL/GenBank/DDBJ whole genome shotgun (WGS) entry which is preliminary data.</text>
</comment>
<keyword evidence="4 8" id="KW-0067">ATP-binding</keyword>
<keyword evidence="1" id="KW-0813">Transport</keyword>
<keyword evidence="3" id="KW-0547">Nucleotide-binding</keyword>
<dbReference type="GO" id="GO:0016887">
    <property type="term" value="F:ATP hydrolysis activity"/>
    <property type="evidence" value="ECO:0007669"/>
    <property type="project" value="InterPro"/>
</dbReference>
<keyword evidence="2" id="KW-1003">Cell membrane</keyword>
<evidence type="ECO:0000256" key="5">
    <source>
        <dbReference type="ARBA" id="ARBA00022967"/>
    </source>
</evidence>
<dbReference type="InterPro" id="IPR013611">
    <property type="entry name" value="Transp-assoc_OB_typ2"/>
</dbReference>
<accession>A0A6N8UBI8</accession>
<dbReference type="InterPro" id="IPR047641">
    <property type="entry name" value="ABC_transpr_MalK/UgpC-like"/>
</dbReference>
<dbReference type="SUPFAM" id="SSF50331">
    <property type="entry name" value="MOP-like"/>
    <property type="match status" value="1"/>
</dbReference>
<gene>
    <name evidence="8" type="ORF">GSF08_03995</name>
</gene>
<dbReference type="FunFam" id="3.40.50.300:FF:000042">
    <property type="entry name" value="Maltose/maltodextrin ABC transporter, ATP-binding protein"/>
    <property type="match status" value="1"/>
</dbReference>
<reference evidence="8 9" key="2">
    <citation type="submission" date="2020-01" db="EMBL/GenBank/DDBJ databases">
        <title>Clostridiaceae sp. nov. isolated from the gut of human by culturomics.</title>
        <authorList>
            <person name="Chang Y."/>
        </authorList>
    </citation>
    <scope>NUCLEOTIDE SEQUENCE [LARGE SCALE GENOMIC DNA]</scope>
    <source>
        <strain evidence="8 9">DONG20-135</strain>
    </source>
</reference>
<evidence type="ECO:0000313" key="8">
    <source>
        <dbReference type="EMBL" id="MXQ73097.1"/>
    </source>
</evidence>
<evidence type="ECO:0000313" key="9">
    <source>
        <dbReference type="Proteomes" id="UP000434036"/>
    </source>
</evidence>
<proteinExistence type="predicted"/>
<dbReference type="InterPro" id="IPR015853">
    <property type="entry name" value="ABC_transpr_FbpC"/>
</dbReference>
<feature type="domain" description="ABC transporter" evidence="7">
    <location>
        <begin position="4"/>
        <end position="232"/>
    </location>
</feature>
<dbReference type="GO" id="GO:0055052">
    <property type="term" value="C:ATP-binding cassette (ABC) transporter complex, substrate-binding subunit-containing"/>
    <property type="evidence" value="ECO:0007669"/>
    <property type="project" value="TreeGrafter"/>
</dbReference>
<protein>
    <submittedName>
        <fullName evidence="8">ATP-binding cassette domain-containing protein</fullName>
    </submittedName>
</protein>
<evidence type="ECO:0000256" key="6">
    <source>
        <dbReference type="ARBA" id="ARBA00023136"/>
    </source>
</evidence>
<dbReference type="PANTHER" id="PTHR43875">
    <property type="entry name" value="MALTODEXTRIN IMPORT ATP-BINDING PROTEIN MSMX"/>
    <property type="match status" value="1"/>
</dbReference>
<dbReference type="Pfam" id="PF00005">
    <property type="entry name" value="ABC_tran"/>
    <property type="match status" value="1"/>
</dbReference>
<dbReference type="GO" id="GO:0015408">
    <property type="term" value="F:ABC-type ferric iron transporter activity"/>
    <property type="evidence" value="ECO:0007669"/>
    <property type="project" value="InterPro"/>
</dbReference>
<dbReference type="CDD" id="cd03259">
    <property type="entry name" value="ABC_Carb_Solutes_like"/>
    <property type="match status" value="1"/>
</dbReference>
<evidence type="ECO:0000256" key="1">
    <source>
        <dbReference type="ARBA" id="ARBA00022448"/>
    </source>
</evidence>
<dbReference type="InterPro" id="IPR027417">
    <property type="entry name" value="P-loop_NTPase"/>
</dbReference>
<dbReference type="InterPro" id="IPR012340">
    <property type="entry name" value="NA-bd_OB-fold"/>
</dbReference>
<keyword evidence="9" id="KW-1185">Reference proteome</keyword>
<name>A0A6N8UBI8_9FIRM</name>
<dbReference type="PROSITE" id="PS50893">
    <property type="entry name" value="ABC_TRANSPORTER_2"/>
    <property type="match status" value="1"/>
</dbReference>
<dbReference type="RefSeq" id="WP_160624519.1">
    <property type="nucleotide sequence ID" value="NZ_WUUQ01000001.1"/>
</dbReference>
<dbReference type="AlphaFoldDB" id="A0A6N8UBI8"/>
<dbReference type="SMART" id="SM00382">
    <property type="entry name" value="AAA"/>
    <property type="match status" value="1"/>
</dbReference>
<keyword evidence="5" id="KW-1278">Translocase</keyword>
<dbReference type="InterPro" id="IPR003439">
    <property type="entry name" value="ABC_transporter-like_ATP-bd"/>
</dbReference>
<dbReference type="SUPFAM" id="SSF52540">
    <property type="entry name" value="P-loop containing nucleoside triphosphate hydrolases"/>
    <property type="match status" value="1"/>
</dbReference>
<dbReference type="Gene3D" id="2.40.50.140">
    <property type="entry name" value="Nucleic acid-binding proteins"/>
    <property type="match status" value="1"/>
</dbReference>
<dbReference type="Gene3D" id="3.40.50.300">
    <property type="entry name" value="P-loop containing nucleotide triphosphate hydrolases"/>
    <property type="match status" value="1"/>
</dbReference>
<keyword evidence="6" id="KW-0472">Membrane</keyword>
<dbReference type="Gene3D" id="2.40.50.100">
    <property type="match status" value="1"/>
</dbReference>
<sequence length="340" mass="38661">MSRLELRHIEMQYPGFKGVLHDIQMQSDHREFLVIAGPSGCGKSTLLQIIAGLLEPTGGEVFMDGRNMKQVSADRRRVAMVFQDAALFDHLKVRENILYGLDPNGEELQKALHVISEKLHIQKLLDKRAYALSGGQKQRVSIARALIRKPRIFLMDEPLQSLDEQLKSDLRLMLADLYQKSDATFLYVTHDQKEAMTLGDRMILMKEGRIVQTGTPQELYKNPETLFAATFMDKYRLNIFGGRMIDKSFILEGDGPILGAVRSEHIHVNHGSEACDIFMKGTIRLVEELGSGAMLHVESQGRTIVLHGETERFQRGEEITFGFQQSHIMCFDQNGNRLYR</sequence>
<evidence type="ECO:0000259" key="7">
    <source>
        <dbReference type="PROSITE" id="PS50893"/>
    </source>
</evidence>
<evidence type="ECO:0000256" key="3">
    <source>
        <dbReference type="ARBA" id="ARBA00022741"/>
    </source>
</evidence>
<organism evidence="8 9">
    <name type="scientific">Copranaerobaculum intestinale</name>
    <dbReference type="NCBI Taxonomy" id="2692629"/>
    <lineage>
        <taxon>Bacteria</taxon>
        <taxon>Bacillati</taxon>
        <taxon>Bacillota</taxon>
        <taxon>Erysipelotrichia</taxon>
        <taxon>Erysipelotrichales</taxon>
        <taxon>Erysipelotrichaceae</taxon>
        <taxon>Copranaerobaculum</taxon>
    </lineage>
</organism>
<dbReference type="Proteomes" id="UP000434036">
    <property type="component" value="Unassembled WGS sequence"/>
</dbReference>
<reference evidence="8 9" key="1">
    <citation type="submission" date="2019-12" db="EMBL/GenBank/DDBJ databases">
        <authorList>
            <person name="Yang R."/>
        </authorList>
    </citation>
    <scope>NUCLEOTIDE SEQUENCE [LARGE SCALE GENOMIC DNA]</scope>
    <source>
        <strain evidence="8 9">DONG20-135</strain>
    </source>
</reference>
<dbReference type="GO" id="GO:0005524">
    <property type="term" value="F:ATP binding"/>
    <property type="evidence" value="ECO:0007669"/>
    <property type="project" value="UniProtKB-KW"/>
</dbReference>
<evidence type="ECO:0000256" key="2">
    <source>
        <dbReference type="ARBA" id="ARBA00022475"/>
    </source>
</evidence>
<dbReference type="InterPro" id="IPR003593">
    <property type="entry name" value="AAA+_ATPase"/>
</dbReference>
<dbReference type="InterPro" id="IPR017871">
    <property type="entry name" value="ABC_transporter-like_CS"/>
</dbReference>
<dbReference type="EMBL" id="WUUQ01000001">
    <property type="protein sequence ID" value="MXQ73097.1"/>
    <property type="molecule type" value="Genomic_DNA"/>
</dbReference>
<dbReference type="PANTHER" id="PTHR43875:SF15">
    <property type="entry name" value="TREHALOSE IMPORT ATP-BINDING PROTEIN SUGC"/>
    <property type="match status" value="1"/>
</dbReference>
<evidence type="ECO:0000256" key="4">
    <source>
        <dbReference type="ARBA" id="ARBA00022840"/>
    </source>
</evidence>
<dbReference type="PROSITE" id="PS00211">
    <property type="entry name" value="ABC_TRANSPORTER_1"/>
    <property type="match status" value="1"/>
</dbReference>